<dbReference type="Proteomes" id="UP000823611">
    <property type="component" value="Unassembled WGS sequence"/>
</dbReference>
<protein>
    <submittedName>
        <fullName evidence="4">Sugar ABC transporter ATP-binding protein</fullName>
    </submittedName>
</protein>
<reference evidence="4" key="2">
    <citation type="journal article" date="2021" name="PeerJ">
        <title>Extensive microbial diversity within the chicken gut microbiome revealed by metagenomics and culture.</title>
        <authorList>
            <person name="Gilroy R."/>
            <person name="Ravi A."/>
            <person name="Getino M."/>
            <person name="Pursley I."/>
            <person name="Horton D.L."/>
            <person name="Alikhan N.F."/>
            <person name="Baker D."/>
            <person name="Gharbi K."/>
            <person name="Hall N."/>
            <person name="Watson M."/>
            <person name="Adriaenssens E.M."/>
            <person name="Foster-Nyarko E."/>
            <person name="Jarju S."/>
            <person name="Secka A."/>
            <person name="Antonio M."/>
            <person name="Oren A."/>
            <person name="Chaudhuri R.R."/>
            <person name="La Ragione R."/>
            <person name="Hildebrand F."/>
            <person name="Pallen M.J."/>
        </authorList>
    </citation>
    <scope>NUCLEOTIDE SEQUENCE</scope>
    <source>
        <strain evidence="4">F6-4510</strain>
    </source>
</reference>
<comment type="caution">
    <text evidence="4">The sequence shown here is derived from an EMBL/GenBank/DDBJ whole genome shotgun (WGS) entry which is preliminary data.</text>
</comment>
<dbReference type="CDD" id="cd03215">
    <property type="entry name" value="ABC_Carb_Monos_II"/>
    <property type="match status" value="1"/>
</dbReference>
<dbReference type="CDD" id="cd03216">
    <property type="entry name" value="ABC_Carb_Monos_I"/>
    <property type="match status" value="1"/>
</dbReference>
<accession>A0A9D9E0X2</accession>
<evidence type="ECO:0000313" key="4">
    <source>
        <dbReference type="EMBL" id="MBO8434939.1"/>
    </source>
</evidence>
<dbReference type="InterPro" id="IPR003439">
    <property type="entry name" value="ABC_transporter-like_ATP-bd"/>
</dbReference>
<evidence type="ECO:0000259" key="3">
    <source>
        <dbReference type="PROSITE" id="PS50893"/>
    </source>
</evidence>
<dbReference type="SMART" id="SM00382">
    <property type="entry name" value="AAA"/>
    <property type="match status" value="2"/>
</dbReference>
<dbReference type="AlphaFoldDB" id="A0A9D9E0X2"/>
<dbReference type="PANTHER" id="PTHR43790:SF4">
    <property type="entry name" value="GUANOSINE IMPORT ATP-BINDING PROTEIN NUPO"/>
    <property type="match status" value="1"/>
</dbReference>
<dbReference type="InterPro" id="IPR027417">
    <property type="entry name" value="P-loop_NTPase"/>
</dbReference>
<dbReference type="SUPFAM" id="SSF52540">
    <property type="entry name" value="P-loop containing nucleoside triphosphate hydrolases"/>
    <property type="match status" value="2"/>
</dbReference>
<dbReference type="InterPro" id="IPR017871">
    <property type="entry name" value="ABC_transporter-like_CS"/>
</dbReference>
<evidence type="ECO:0000256" key="2">
    <source>
        <dbReference type="ARBA" id="ARBA00022840"/>
    </source>
</evidence>
<dbReference type="InterPro" id="IPR003593">
    <property type="entry name" value="AAA+_ATPase"/>
</dbReference>
<gene>
    <name evidence="4" type="ORF">IAC55_06435</name>
</gene>
<dbReference type="EMBL" id="JADIMX010000120">
    <property type="protein sequence ID" value="MBO8434939.1"/>
    <property type="molecule type" value="Genomic_DNA"/>
</dbReference>
<evidence type="ECO:0000256" key="1">
    <source>
        <dbReference type="ARBA" id="ARBA00022741"/>
    </source>
</evidence>
<dbReference type="PANTHER" id="PTHR43790">
    <property type="entry name" value="CARBOHYDRATE TRANSPORT ATP-BINDING PROTEIN MG119-RELATED"/>
    <property type="match status" value="1"/>
</dbReference>
<name>A0A9D9E0X2_9FIRM</name>
<dbReference type="PROSITE" id="PS00211">
    <property type="entry name" value="ABC_TRANSPORTER_1"/>
    <property type="match status" value="1"/>
</dbReference>
<dbReference type="Gene3D" id="3.40.50.300">
    <property type="entry name" value="P-loop containing nucleotide triphosphate hydrolases"/>
    <property type="match status" value="2"/>
</dbReference>
<reference evidence="4" key="1">
    <citation type="submission" date="2020-10" db="EMBL/GenBank/DDBJ databases">
        <authorList>
            <person name="Gilroy R."/>
        </authorList>
    </citation>
    <scope>NUCLEOTIDE SEQUENCE</scope>
    <source>
        <strain evidence="4">F6-4510</strain>
    </source>
</reference>
<keyword evidence="2 4" id="KW-0067">ATP-binding</keyword>
<organism evidence="4 5">
    <name type="scientific">Candidatus Fimicola merdigallinarum</name>
    <dbReference type="NCBI Taxonomy" id="2840819"/>
    <lineage>
        <taxon>Bacteria</taxon>
        <taxon>Bacillati</taxon>
        <taxon>Bacillota</taxon>
        <taxon>Clostridia</taxon>
        <taxon>Lachnospirales</taxon>
        <taxon>Lachnospiraceae</taxon>
        <taxon>Lachnospiraceae incertae sedis</taxon>
        <taxon>Candidatus Fimicola</taxon>
    </lineage>
</organism>
<feature type="domain" description="ABC transporter" evidence="3">
    <location>
        <begin position="4"/>
        <end position="256"/>
    </location>
</feature>
<dbReference type="GO" id="GO:0005524">
    <property type="term" value="F:ATP binding"/>
    <property type="evidence" value="ECO:0007669"/>
    <property type="project" value="UniProtKB-KW"/>
</dbReference>
<proteinExistence type="predicted"/>
<dbReference type="PROSITE" id="PS50893">
    <property type="entry name" value="ABC_TRANSPORTER_2"/>
    <property type="match status" value="2"/>
</dbReference>
<dbReference type="Pfam" id="PF00005">
    <property type="entry name" value="ABC_tran"/>
    <property type="match status" value="2"/>
</dbReference>
<dbReference type="InterPro" id="IPR050107">
    <property type="entry name" value="ABC_carbohydrate_import_ATPase"/>
</dbReference>
<keyword evidence="1" id="KW-0547">Nucleotide-binding</keyword>
<sequence>MNIIEFKNIGKKYGDKYVLKDISFSVKKGEIHAILGENGAGKSTLMNIVCGMPVIEKSGGYEGDILVDGEKVYIKTPIQSTKLGIGIAKQELSIIDTATVWENIFINDEITKSTFISKILGKNMKVIDKKSMREESQRLMQSMGSNLNIECLCGNLSIGEKHFVEIAREIKRKNIKLLIFDEPTAVFTKEESIIFGKLIRELKEKGISIIFITHKLDEVMDYSDRITVLRNGKYKGTYENNGITKEELARLMIGKELNYPIERSFTTSSDTILSIKNVSANSGNEFIEKVSLDIKKGEIFGIAGVSGQGRDTLGNVLGGMIDYTGEIYIGKNIVKSGDSEDSIKKGISYVSSDRKGTGVYLAGSIYENICISAMHTKNRFVKNIGFIKIADRKAMKEYAKTCVDNLNIKCQSVNQSVGELSGGNQQKVAIAKALALNPTVLVVSDVSRGVDIGAKNNIMDILKSICENDNITIVMISGDLNELRSMCDRIAVLNEGKVSAILSADESSEKFGMAISEGVKKN</sequence>
<evidence type="ECO:0000313" key="5">
    <source>
        <dbReference type="Proteomes" id="UP000823611"/>
    </source>
</evidence>
<dbReference type="GO" id="GO:0016887">
    <property type="term" value="F:ATP hydrolysis activity"/>
    <property type="evidence" value="ECO:0007669"/>
    <property type="project" value="InterPro"/>
</dbReference>
<feature type="domain" description="ABC transporter" evidence="3">
    <location>
        <begin position="267"/>
        <end position="520"/>
    </location>
</feature>